<dbReference type="InterPro" id="IPR029058">
    <property type="entry name" value="AB_hydrolase_fold"/>
</dbReference>
<name>A0A1G5AME8_9GAMM</name>
<evidence type="ECO:0000313" key="3">
    <source>
        <dbReference type="EMBL" id="SCX79032.1"/>
    </source>
</evidence>
<dbReference type="OrthoDB" id="8208091at2"/>
<feature type="domain" description="AB hydrolase-1" evidence="2">
    <location>
        <begin position="53"/>
        <end position="290"/>
    </location>
</feature>
<dbReference type="SUPFAM" id="SSF53474">
    <property type="entry name" value="alpha/beta-Hydrolases"/>
    <property type="match status" value="1"/>
</dbReference>
<dbReference type="Proteomes" id="UP000183104">
    <property type="component" value="Unassembled WGS sequence"/>
</dbReference>
<dbReference type="PANTHER" id="PTHR43265">
    <property type="entry name" value="ESTERASE ESTD"/>
    <property type="match status" value="1"/>
</dbReference>
<dbReference type="RefSeq" id="WP_054966874.1">
    <property type="nucleotide sequence ID" value="NZ_FMUN01000001.1"/>
</dbReference>
<reference evidence="4" key="1">
    <citation type="submission" date="2016-10" db="EMBL/GenBank/DDBJ databases">
        <authorList>
            <person name="Varghese N."/>
        </authorList>
    </citation>
    <scope>NUCLEOTIDE SEQUENCE [LARGE SCALE GENOMIC DNA]</scope>
    <source>
        <strain evidence="4">HL 19</strain>
    </source>
</reference>
<protein>
    <submittedName>
        <fullName evidence="3">Pimeloyl-ACP methyl ester carboxylesterase</fullName>
    </submittedName>
</protein>
<feature type="signal peptide" evidence="1">
    <location>
        <begin position="1"/>
        <end position="20"/>
    </location>
</feature>
<dbReference type="AlphaFoldDB" id="A0A1G5AME8"/>
<dbReference type="PANTHER" id="PTHR43265:SF1">
    <property type="entry name" value="ESTERASE ESTD"/>
    <property type="match status" value="1"/>
</dbReference>
<keyword evidence="1" id="KW-0732">Signal</keyword>
<dbReference type="EMBL" id="FMUN01000001">
    <property type="protein sequence ID" value="SCX79032.1"/>
    <property type="molecule type" value="Genomic_DNA"/>
</dbReference>
<gene>
    <name evidence="3" type="ORF">SAMN05661077_0443</name>
</gene>
<accession>A0A1G5AME8</accession>
<dbReference type="Pfam" id="PF12697">
    <property type="entry name" value="Abhydrolase_6"/>
    <property type="match status" value="1"/>
</dbReference>
<evidence type="ECO:0000256" key="1">
    <source>
        <dbReference type="SAM" id="SignalP"/>
    </source>
</evidence>
<dbReference type="Gene3D" id="3.40.50.1820">
    <property type="entry name" value="alpha/beta hydrolase"/>
    <property type="match status" value="1"/>
</dbReference>
<dbReference type="InterPro" id="IPR053145">
    <property type="entry name" value="AB_hydrolase_Est10"/>
</dbReference>
<feature type="chain" id="PRO_5010175816" evidence="1">
    <location>
        <begin position="21"/>
        <end position="303"/>
    </location>
</feature>
<organism evidence="3 4">
    <name type="scientific">Thiohalorhabdus denitrificans</name>
    <dbReference type="NCBI Taxonomy" id="381306"/>
    <lineage>
        <taxon>Bacteria</taxon>
        <taxon>Pseudomonadati</taxon>
        <taxon>Pseudomonadota</taxon>
        <taxon>Gammaproteobacteria</taxon>
        <taxon>Thiohalorhabdales</taxon>
        <taxon>Thiohalorhabdaceae</taxon>
        <taxon>Thiohalorhabdus</taxon>
    </lineage>
</organism>
<proteinExistence type="predicted"/>
<sequence>MRIAACLVLLLFLLPLPASAGELQIEHDGTTLNANLAGAEAGAEAVSDTDRLLLMVHGTRGHFGMDLLRNIQEGLAKRGIASLAINLSLGVDDRHGIRKCEPAHDYTNAEALAEMGAWIGWAKEQGVERLALLGHSRGGNQVARYLAEEPAEAVRGAVLLAPATWDEESVAAAFEQRFDTPLEKPLSRAQAMAEEGYQDAWMNHVPFLYCPDARVKVASFLSYYGGDEALDTPSILPDAKRPVKLMVGTEDENVPDLAERTETLPGNADVTRRVLEGAGHFFEGEYTEQVVVQTGEFLYRIGW</sequence>
<evidence type="ECO:0000313" key="4">
    <source>
        <dbReference type="Proteomes" id="UP000183104"/>
    </source>
</evidence>
<dbReference type="InterPro" id="IPR000073">
    <property type="entry name" value="AB_hydrolase_1"/>
</dbReference>
<evidence type="ECO:0000259" key="2">
    <source>
        <dbReference type="Pfam" id="PF12697"/>
    </source>
</evidence>
<keyword evidence="4" id="KW-1185">Reference proteome</keyword>
<dbReference type="GO" id="GO:0052689">
    <property type="term" value="F:carboxylic ester hydrolase activity"/>
    <property type="evidence" value="ECO:0007669"/>
    <property type="project" value="TreeGrafter"/>
</dbReference>